<dbReference type="AlphaFoldDB" id="A0AAU9IYZ1"/>
<evidence type="ECO:0000256" key="1">
    <source>
        <dbReference type="SAM" id="MobiDB-lite"/>
    </source>
</evidence>
<keyword evidence="2" id="KW-0472">Membrane</keyword>
<protein>
    <submittedName>
        <fullName evidence="3">Uncharacterized protein</fullName>
    </submittedName>
</protein>
<dbReference type="EMBL" id="CAJZBQ010000012">
    <property type="protein sequence ID" value="CAG9314741.1"/>
    <property type="molecule type" value="Genomic_DNA"/>
</dbReference>
<keyword evidence="2" id="KW-0812">Transmembrane</keyword>
<reference evidence="3" key="1">
    <citation type="submission" date="2021-09" db="EMBL/GenBank/DDBJ databases">
        <authorList>
            <consortium name="AG Swart"/>
            <person name="Singh M."/>
            <person name="Singh A."/>
            <person name="Seah K."/>
            <person name="Emmerich C."/>
        </authorList>
    </citation>
    <scope>NUCLEOTIDE SEQUENCE</scope>
    <source>
        <strain evidence="3">ATCC30299</strain>
    </source>
</reference>
<evidence type="ECO:0000256" key="2">
    <source>
        <dbReference type="SAM" id="Phobius"/>
    </source>
</evidence>
<feature type="transmembrane region" description="Helical" evidence="2">
    <location>
        <begin position="83"/>
        <end position="106"/>
    </location>
</feature>
<comment type="caution">
    <text evidence="3">The sequence shown here is derived from an EMBL/GenBank/DDBJ whole genome shotgun (WGS) entry which is preliminary data.</text>
</comment>
<feature type="transmembrane region" description="Helical" evidence="2">
    <location>
        <begin position="113"/>
        <end position="132"/>
    </location>
</feature>
<dbReference type="Proteomes" id="UP001162131">
    <property type="component" value="Unassembled WGS sequence"/>
</dbReference>
<organism evidence="3 4">
    <name type="scientific">Blepharisma stoltei</name>
    <dbReference type="NCBI Taxonomy" id="1481888"/>
    <lineage>
        <taxon>Eukaryota</taxon>
        <taxon>Sar</taxon>
        <taxon>Alveolata</taxon>
        <taxon>Ciliophora</taxon>
        <taxon>Postciliodesmatophora</taxon>
        <taxon>Heterotrichea</taxon>
        <taxon>Heterotrichida</taxon>
        <taxon>Blepharismidae</taxon>
        <taxon>Blepharisma</taxon>
    </lineage>
</organism>
<keyword evidence="4" id="KW-1185">Reference proteome</keyword>
<gene>
    <name evidence="3" type="ORF">BSTOLATCC_MIC11736</name>
</gene>
<proteinExistence type="predicted"/>
<accession>A0AAU9IYZ1</accession>
<evidence type="ECO:0000313" key="3">
    <source>
        <dbReference type="EMBL" id="CAG9314741.1"/>
    </source>
</evidence>
<feature type="region of interest" description="Disordered" evidence="1">
    <location>
        <begin position="24"/>
        <end position="57"/>
    </location>
</feature>
<name>A0AAU9IYZ1_9CILI</name>
<sequence>MSGDESFAKRLQDIEWGHIVDLPQKGNEEIKQPAPLEINEKNDKPEPAQTNNHATAPAEISEDLLTIKKFGDWNFRFSIVDGILVLFYGVGGLFILFSLAVLPIFFASCRARLSQVLLNFSSFAAILCFGNSNSENYFGNYYKR</sequence>
<evidence type="ECO:0000313" key="4">
    <source>
        <dbReference type="Proteomes" id="UP001162131"/>
    </source>
</evidence>
<keyword evidence="2" id="KW-1133">Transmembrane helix</keyword>